<dbReference type="GO" id="GO:0016705">
    <property type="term" value="F:oxidoreductase activity, acting on paired donors, with incorporation or reduction of molecular oxygen"/>
    <property type="evidence" value="ECO:0007669"/>
    <property type="project" value="InterPro"/>
</dbReference>
<dbReference type="PROSITE" id="PS00086">
    <property type="entry name" value="CYTOCHROME_P450"/>
    <property type="match status" value="1"/>
</dbReference>
<evidence type="ECO:0000256" key="6">
    <source>
        <dbReference type="ARBA" id="ARBA00023004"/>
    </source>
</evidence>
<dbReference type="GO" id="GO:0004497">
    <property type="term" value="F:monooxygenase activity"/>
    <property type="evidence" value="ECO:0007669"/>
    <property type="project" value="UniProtKB-KW"/>
</dbReference>
<evidence type="ECO:0000256" key="2">
    <source>
        <dbReference type="ARBA" id="ARBA00010617"/>
    </source>
</evidence>
<dbReference type="PANTHER" id="PTHR24279:SF120">
    <property type="entry name" value="CYTOCHROME P450"/>
    <property type="match status" value="1"/>
</dbReference>
<accession>A0AAV6VQX8</accession>
<keyword evidence="6 8" id="KW-0408">Iron</keyword>
<evidence type="ECO:0000256" key="1">
    <source>
        <dbReference type="ARBA" id="ARBA00001971"/>
    </source>
</evidence>
<reference evidence="10 11" key="1">
    <citation type="journal article" date="2022" name="Nat. Ecol. Evol.">
        <title>A masculinizing supergene underlies an exaggerated male reproductive morph in a spider.</title>
        <authorList>
            <person name="Hendrickx F."/>
            <person name="De Corte Z."/>
            <person name="Sonet G."/>
            <person name="Van Belleghem S.M."/>
            <person name="Kostlbacher S."/>
            <person name="Vangestel C."/>
        </authorList>
    </citation>
    <scope>NUCLEOTIDE SEQUENCE [LARGE SCALE GENOMIC DNA]</scope>
    <source>
        <strain evidence="10">W744_W776</strain>
    </source>
</reference>
<keyword evidence="7 9" id="KW-0503">Monooxygenase</keyword>
<evidence type="ECO:0000313" key="11">
    <source>
        <dbReference type="Proteomes" id="UP000827092"/>
    </source>
</evidence>
<keyword evidence="4 8" id="KW-0479">Metal-binding</keyword>
<dbReference type="GO" id="GO:0020037">
    <property type="term" value="F:heme binding"/>
    <property type="evidence" value="ECO:0007669"/>
    <property type="project" value="InterPro"/>
</dbReference>
<comment type="caution">
    <text evidence="10">The sequence shown here is derived from an EMBL/GenBank/DDBJ whole genome shotgun (WGS) entry which is preliminary data.</text>
</comment>
<evidence type="ECO:0000256" key="9">
    <source>
        <dbReference type="RuleBase" id="RU000461"/>
    </source>
</evidence>
<dbReference type="InterPro" id="IPR036396">
    <property type="entry name" value="Cyt_P450_sf"/>
</dbReference>
<dbReference type="InterPro" id="IPR050479">
    <property type="entry name" value="CYP11_CYP27_families"/>
</dbReference>
<keyword evidence="3 8" id="KW-0349">Heme</keyword>
<evidence type="ECO:0008006" key="12">
    <source>
        <dbReference type="Google" id="ProtNLM"/>
    </source>
</evidence>
<evidence type="ECO:0000256" key="3">
    <source>
        <dbReference type="ARBA" id="ARBA00022617"/>
    </source>
</evidence>
<dbReference type="PANTHER" id="PTHR24279">
    <property type="entry name" value="CYTOCHROME P450"/>
    <property type="match status" value="1"/>
</dbReference>
<dbReference type="PRINTS" id="PR00385">
    <property type="entry name" value="P450"/>
</dbReference>
<dbReference type="EMBL" id="JAFNEN010000040">
    <property type="protein sequence ID" value="KAG8198473.1"/>
    <property type="molecule type" value="Genomic_DNA"/>
</dbReference>
<proteinExistence type="inferred from homology"/>
<sequence>MALLRVCQRSNGFSANGKFSARFSSRQSPQSEGDDILPYWHAATGGKLKDFKQIPGPKYLPFFGHEWRYNKMIGIYDRDYVNRTYAKMFRQYGPVVKEYIGRDRAIVHLFHPDDMKTVYQHDGLIPIRTSHSVMARYRKERPDLYDSPGLGPSNGVEWKSFREEFAKHNGAYLVKGQAKNLESVADDLITRVQSNLDKNGEVDVMPFIFRWTLESVGTVTLKRRLGCLDPVPIPEADRLIEAAQIMNDAVYRTELMESGHEEQYQRLIPAEDYFAGVVRKYIDETIEELPRSPENEFLSTILKPETKLNDLYTYVLDLFHAGIHTTAVATAFALYHLALNRNVQEKLRMGILEELPTKESRFADSKLGKANSNYLSFVIQETLRLNPPTIGNGRVLQAPLALGGYNVPKSTIVLLHHQVASLQEENFSDAQKFFPERWSQEAPPDMIKNKNAVKPFGYGHRQCIGQGLARQEIKIAVSKFVRNFDISYHHEKIDVVNRLHNEPDRPVRLQLRPLN</sequence>
<dbReference type="Pfam" id="PF00067">
    <property type="entry name" value="p450"/>
    <property type="match status" value="1"/>
</dbReference>
<gene>
    <name evidence="10" type="ORF">JTE90_022203</name>
</gene>
<dbReference type="Gene3D" id="1.10.630.10">
    <property type="entry name" value="Cytochrome P450"/>
    <property type="match status" value="1"/>
</dbReference>
<name>A0AAV6VQX8_9ARAC</name>
<dbReference type="SUPFAM" id="SSF48264">
    <property type="entry name" value="Cytochrome P450"/>
    <property type="match status" value="1"/>
</dbReference>
<dbReference type="InterPro" id="IPR017972">
    <property type="entry name" value="Cyt_P450_CS"/>
</dbReference>
<protein>
    <recommendedName>
        <fullName evidence="12">Cytochrome P450</fullName>
    </recommendedName>
</protein>
<keyword evidence="5 9" id="KW-0560">Oxidoreductase</keyword>
<evidence type="ECO:0000256" key="5">
    <source>
        <dbReference type="ARBA" id="ARBA00023002"/>
    </source>
</evidence>
<evidence type="ECO:0000313" key="10">
    <source>
        <dbReference type="EMBL" id="KAG8198473.1"/>
    </source>
</evidence>
<dbReference type="InterPro" id="IPR001128">
    <property type="entry name" value="Cyt_P450"/>
</dbReference>
<keyword evidence="11" id="KW-1185">Reference proteome</keyword>
<dbReference type="GO" id="GO:0005506">
    <property type="term" value="F:iron ion binding"/>
    <property type="evidence" value="ECO:0007669"/>
    <property type="project" value="InterPro"/>
</dbReference>
<comment type="similarity">
    <text evidence="2 9">Belongs to the cytochrome P450 family.</text>
</comment>
<dbReference type="InterPro" id="IPR002401">
    <property type="entry name" value="Cyt_P450_E_grp-I"/>
</dbReference>
<dbReference type="CDD" id="cd11054">
    <property type="entry name" value="CYP24A1-like"/>
    <property type="match status" value="1"/>
</dbReference>
<dbReference type="PRINTS" id="PR00463">
    <property type="entry name" value="EP450I"/>
</dbReference>
<evidence type="ECO:0000256" key="8">
    <source>
        <dbReference type="PIRSR" id="PIRSR602401-1"/>
    </source>
</evidence>
<feature type="binding site" description="axial binding residue" evidence="8">
    <location>
        <position position="463"/>
    </location>
    <ligand>
        <name>heme</name>
        <dbReference type="ChEBI" id="CHEBI:30413"/>
    </ligand>
    <ligandPart>
        <name>Fe</name>
        <dbReference type="ChEBI" id="CHEBI:18248"/>
    </ligandPart>
</feature>
<evidence type="ECO:0000256" key="7">
    <source>
        <dbReference type="ARBA" id="ARBA00023033"/>
    </source>
</evidence>
<dbReference type="AlphaFoldDB" id="A0AAV6VQX8"/>
<dbReference type="Proteomes" id="UP000827092">
    <property type="component" value="Unassembled WGS sequence"/>
</dbReference>
<comment type="cofactor">
    <cofactor evidence="1 8">
        <name>heme</name>
        <dbReference type="ChEBI" id="CHEBI:30413"/>
    </cofactor>
</comment>
<evidence type="ECO:0000256" key="4">
    <source>
        <dbReference type="ARBA" id="ARBA00022723"/>
    </source>
</evidence>
<organism evidence="10 11">
    <name type="scientific">Oedothorax gibbosus</name>
    <dbReference type="NCBI Taxonomy" id="931172"/>
    <lineage>
        <taxon>Eukaryota</taxon>
        <taxon>Metazoa</taxon>
        <taxon>Ecdysozoa</taxon>
        <taxon>Arthropoda</taxon>
        <taxon>Chelicerata</taxon>
        <taxon>Arachnida</taxon>
        <taxon>Araneae</taxon>
        <taxon>Araneomorphae</taxon>
        <taxon>Entelegynae</taxon>
        <taxon>Araneoidea</taxon>
        <taxon>Linyphiidae</taxon>
        <taxon>Erigoninae</taxon>
        <taxon>Oedothorax</taxon>
    </lineage>
</organism>